<dbReference type="SMART" id="SM00829">
    <property type="entry name" value="PKS_ER"/>
    <property type="match status" value="1"/>
</dbReference>
<dbReference type="PANTHER" id="PTHR11695">
    <property type="entry name" value="ALCOHOL DEHYDROGENASE RELATED"/>
    <property type="match status" value="1"/>
</dbReference>
<dbReference type="PANTHER" id="PTHR11695:SF648">
    <property type="entry name" value="ZINC-BINDING OXIDOREDUCTASE"/>
    <property type="match status" value="1"/>
</dbReference>
<dbReference type="InterPro" id="IPR036291">
    <property type="entry name" value="NAD(P)-bd_dom_sf"/>
</dbReference>
<dbReference type="EMBL" id="VBPB01000281">
    <property type="protein sequence ID" value="TMQ69768.1"/>
    <property type="molecule type" value="Genomic_DNA"/>
</dbReference>
<sequence length="330" mass="35169">MKAATIARYGSPGVIEVCDVPAPVPGSDQVRVRVHAATVNRTDCGELLHPTLVRLLIGAGRSRRTILGMDFAGTVEAVGAAARRFKPGDRVYGMCPLRNDGAQAEYFCMPETGPIARMPSNLRFDQAVVCEGAYYANSSIEHFALQPGHRILIYGASGAIGTAALQLAKDRGAEVAAVVAGRHLELVRSLGADLAVDYTTDAFDQLGRSFDFVLDAVGKLSIHRWRRLLKPGGVFASTDGGPWAQNLLFVLWSMVTGNGRVVVPLPKRGSGQAFVTGLRDKIEAGRFVPVIDRRYPLAAIADAYRYVQTGEKAGVVVIDIVTEGGPAGPA</sequence>
<organism evidence="2 3">
    <name type="scientific">Eiseniibacteriota bacterium</name>
    <dbReference type="NCBI Taxonomy" id="2212470"/>
    <lineage>
        <taxon>Bacteria</taxon>
        <taxon>Candidatus Eiseniibacteriota</taxon>
    </lineage>
</organism>
<dbReference type="Gene3D" id="3.90.180.10">
    <property type="entry name" value="Medium-chain alcohol dehydrogenases, catalytic domain"/>
    <property type="match status" value="1"/>
</dbReference>
<dbReference type="InterPro" id="IPR011032">
    <property type="entry name" value="GroES-like_sf"/>
</dbReference>
<comment type="caution">
    <text evidence="2">The sequence shown here is derived from an EMBL/GenBank/DDBJ whole genome shotgun (WGS) entry which is preliminary data.</text>
</comment>
<gene>
    <name evidence="2" type="ORF">E6K81_14150</name>
</gene>
<evidence type="ECO:0000259" key="1">
    <source>
        <dbReference type="SMART" id="SM00829"/>
    </source>
</evidence>
<accession>A0A538U1N4</accession>
<dbReference type="Pfam" id="PF13602">
    <property type="entry name" value="ADH_zinc_N_2"/>
    <property type="match status" value="1"/>
</dbReference>
<dbReference type="Pfam" id="PF08240">
    <property type="entry name" value="ADH_N"/>
    <property type="match status" value="1"/>
</dbReference>
<dbReference type="AlphaFoldDB" id="A0A538U1N4"/>
<dbReference type="CDD" id="cd08267">
    <property type="entry name" value="MDR1"/>
    <property type="match status" value="1"/>
</dbReference>
<dbReference type="SUPFAM" id="SSF50129">
    <property type="entry name" value="GroES-like"/>
    <property type="match status" value="1"/>
</dbReference>
<dbReference type="SUPFAM" id="SSF51735">
    <property type="entry name" value="NAD(P)-binding Rossmann-fold domains"/>
    <property type="match status" value="1"/>
</dbReference>
<name>A0A538U1N4_UNCEI</name>
<evidence type="ECO:0000313" key="2">
    <source>
        <dbReference type="EMBL" id="TMQ69768.1"/>
    </source>
</evidence>
<evidence type="ECO:0000313" key="3">
    <source>
        <dbReference type="Proteomes" id="UP000319771"/>
    </source>
</evidence>
<protein>
    <submittedName>
        <fullName evidence="2">NAD(P)-dependent alcohol dehydrogenase</fullName>
    </submittedName>
</protein>
<dbReference type="InterPro" id="IPR050700">
    <property type="entry name" value="YIM1/Zinc_Alcohol_DH_Fams"/>
</dbReference>
<dbReference type="Gene3D" id="3.40.50.720">
    <property type="entry name" value="NAD(P)-binding Rossmann-like Domain"/>
    <property type="match status" value="1"/>
</dbReference>
<dbReference type="GO" id="GO:0016491">
    <property type="term" value="F:oxidoreductase activity"/>
    <property type="evidence" value="ECO:0007669"/>
    <property type="project" value="InterPro"/>
</dbReference>
<reference evidence="2 3" key="1">
    <citation type="journal article" date="2019" name="Nat. Microbiol.">
        <title>Mediterranean grassland soil C-N compound turnover is dependent on rainfall and depth, and is mediated by genomically divergent microorganisms.</title>
        <authorList>
            <person name="Diamond S."/>
            <person name="Andeer P.F."/>
            <person name="Li Z."/>
            <person name="Crits-Christoph A."/>
            <person name="Burstein D."/>
            <person name="Anantharaman K."/>
            <person name="Lane K.R."/>
            <person name="Thomas B.C."/>
            <person name="Pan C."/>
            <person name="Northen T.R."/>
            <person name="Banfield J.F."/>
        </authorList>
    </citation>
    <scope>NUCLEOTIDE SEQUENCE [LARGE SCALE GENOMIC DNA]</scope>
    <source>
        <strain evidence="2">WS_11</strain>
    </source>
</reference>
<proteinExistence type="predicted"/>
<dbReference type="InterPro" id="IPR013154">
    <property type="entry name" value="ADH-like_N"/>
</dbReference>
<dbReference type="Proteomes" id="UP000319771">
    <property type="component" value="Unassembled WGS sequence"/>
</dbReference>
<dbReference type="InterPro" id="IPR020843">
    <property type="entry name" value="ER"/>
</dbReference>
<feature type="domain" description="Enoyl reductase (ER)" evidence="1">
    <location>
        <begin position="10"/>
        <end position="318"/>
    </location>
</feature>